<evidence type="ECO:0000256" key="2">
    <source>
        <dbReference type="SAM" id="MobiDB-lite"/>
    </source>
</evidence>
<dbReference type="GO" id="GO:0003677">
    <property type="term" value="F:DNA binding"/>
    <property type="evidence" value="ECO:0007669"/>
    <property type="project" value="InterPro"/>
</dbReference>
<proteinExistence type="predicted"/>
<feature type="compositionally biased region" description="Polar residues" evidence="2">
    <location>
        <begin position="44"/>
        <end position="58"/>
    </location>
</feature>
<keyword evidence="1" id="KW-0233">DNA recombination</keyword>
<protein>
    <recommendedName>
        <fullName evidence="5">Tyr recombinase domain-containing protein</fullName>
    </recommendedName>
</protein>
<sequence length="428" mass="48099">MPRGKTVARGKGVKRRRTARVTENDRTAAPSQTEHDVVLPRTQIPASNAPGPSTMSNSSVDLPNNVESVMSVYSQNINEQGTFQNFESNVNSVHEIPSISNDLGNNVSSNIRQKIFNGEYIDLGCLLSNPVPIDDNSNTLIIKDGVLQSKPKASTVKINNISRWTDAFLIFIDIYLSSHLGEARGLLKYMSNIRLGASRVPGLGWKRYDEQFRLKKIRMPSCNWGTVDLELYGYSSCMMITHKITKTMPKSIGPAFIHFGGNYVTRYQFNAVLKKALNVANITSDNFQSHSFRIGAASQSSKMGFSDDEIQDFGRWESKAYKRYIRIPTLKLKYRNEIVHRSLNRATVRLNSLAATYIIKHGGAYIRYPEISEDIPDLFLDGVHLSDIGNDLFLYRLQQGLFDIIKLSHTICPQNGEVGPWLRESVSL</sequence>
<dbReference type="GO" id="GO:0015074">
    <property type="term" value="P:DNA integration"/>
    <property type="evidence" value="ECO:0007669"/>
    <property type="project" value="InterPro"/>
</dbReference>
<name>A0A6J8B3Z8_MYTCO</name>
<evidence type="ECO:0000313" key="4">
    <source>
        <dbReference type="Proteomes" id="UP000507470"/>
    </source>
</evidence>
<organism evidence="3 4">
    <name type="scientific">Mytilus coruscus</name>
    <name type="common">Sea mussel</name>
    <dbReference type="NCBI Taxonomy" id="42192"/>
    <lineage>
        <taxon>Eukaryota</taxon>
        <taxon>Metazoa</taxon>
        <taxon>Spiralia</taxon>
        <taxon>Lophotrochozoa</taxon>
        <taxon>Mollusca</taxon>
        <taxon>Bivalvia</taxon>
        <taxon>Autobranchia</taxon>
        <taxon>Pteriomorphia</taxon>
        <taxon>Mytilida</taxon>
        <taxon>Mytiloidea</taxon>
        <taxon>Mytilidae</taxon>
        <taxon>Mytilinae</taxon>
        <taxon>Mytilus</taxon>
    </lineage>
</organism>
<dbReference type="EMBL" id="CACVKT020002575">
    <property type="protein sequence ID" value="CAC5378575.1"/>
    <property type="molecule type" value="Genomic_DNA"/>
</dbReference>
<evidence type="ECO:0000256" key="1">
    <source>
        <dbReference type="ARBA" id="ARBA00023172"/>
    </source>
</evidence>
<dbReference type="InterPro" id="IPR013762">
    <property type="entry name" value="Integrase-like_cat_sf"/>
</dbReference>
<dbReference type="Proteomes" id="UP000507470">
    <property type="component" value="Unassembled WGS sequence"/>
</dbReference>
<dbReference type="PANTHER" id="PTHR35558:SF1">
    <property type="entry name" value="ENDONUCLEASE_EXONUCLEASE_PHOSPHATASE DOMAIN-CONTAINING PROTEIN"/>
    <property type="match status" value="1"/>
</dbReference>
<accession>A0A6J8B3Z8</accession>
<dbReference type="Gene3D" id="1.10.443.10">
    <property type="entry name" value="Intergrase catalytic core"/>
    <property type="match status" value="1"/>
</dbReference>
<evidence type="ECO:0000313" key="3">
    <source>
        <dbReference type="EMBL" id="CAC5378575.1"/>
    </source>
</evidence>
<gene>
    <name evidence="3" type="ORF">MCOR_14761</name>
</gene>
<dbReference type="AlphaFoldDB" id="A0A6J8B3Z8"/>
<evidence type="ECO:0008006" key="5">
    <source>
        <dbReference type="Google" id="ProtNLM"/>
    </source>
</evidence>
<dbReference type="InterPro" id="IPR011010">
    <property type="entry name" value="DNA_brk_join_enz"/>
</dbReference>
<reference evidence="3 4" key="1">
    <citation type="submission" date="2020-06" db="EMBL/GenBank/DDBJ databases">
        <authorList>
            <person name="Li R."/>
            <person name="Bekaert M."/>
        </authorList>
    </citation>
    <scope>NUCLEOTIDE SEQUENCE [LARGE SCALE GENOMIC DNA]</scope>
    <source>
        <strain evidence="4">wild</strain>
    </source>
</reference>
<dbReference type="GO" id="GO:0006310">
    <property type="term" value="P:DNA recombination"/>
    <property type="evidence" value="ECO:0007669"/>
    <property type="project" value="UniProtKB-KW"/>
</dbReference>
<feature type="compositionally biased region" description="Basic residues" evidence="2">
    <location>
        <begin position="1"/>
        <end position="19"/>
    </location>
</feature>
<keyword evidence="4" id="KW-1185">Reference proteome</keyword>
<dbReference type="PANTHER" id="PTHR35558">
    <property type="entry name" value="SGNH_HYDRO DOMAIN-CONTAINING PROTEIN"/>
    <property type="match status" value="1"/>
</dbReference>
<feature type="region of interest" description="Disordered" evidence="2">
    <location>
        <begin position="1"/>
        <end position="58"/>
    </location>
</feature>
<dbReference type="OrthoDB" id="6149021at2759"/>
<dbReference type="SUPFAM" id="SSF56349">
    <property type="entry name" value="DNA breaking-rejoining enzymes"/>
    <property type="match status" value="1"/>
</dbReference>